<keyword evidence="4" id="KW-0641">Proline biosynthesis</keyword>
<evidence type="ECO:0000256" key="5">
    <source>
        <dbReference type="NCBIfam" id="TIGR00112"/>
    </source>
</evidence>
<evidence type="ECO:0000256" key="3">
    <source>
        <dbReference type="ARBA" id="ARBA00023002"/>
    </source>
</evidence>
<sequence>MQITFIGGGNMAGAIIGGLARQGGHRIHVVEHQQDKLDQLAANFGCSGGQTLPGAFSADEVVVLAVKPQQLRELCLQLAPRLNGALVVSIAAGIRLDALRRWLGSGRIVRVMPNTPAMVGKGVSGLYADAEIAAADRQAAETVMRAAGLTVWLDDETGIDDITCVSGSGPAYVFYFIESMIEAALKAGFAEAQARELVLATFDGAVELARQSPLPVAALRQNVMSKGGTTERAIARFEAEGVKAAIIAGAMDCRERSIEMGQQLSQE</sequence>
<dbReference type="EC" id="1.5.1.2" evidence="4 5"/>
<evidence type="ECO:0000256" key="4">
    <source>
        <dbReference type="HAMAP-Rule" id="MF_01925"/>
    </source>
</evidence>
<comment type="catalytic activity">
    <reaction evidence="4">
        <text>L-proline + NAD(+) = (S)-1-pyrroline-5-carboxylate + NADH + 2 H(+)</text>
        <dbReference type="Rhea" id="RHEA:14105"/>
        <dbReference type="ChEBI" id="CHEBI:15378"/>
        <dbReference type="ChEBI" id="CHEBI:17388"/>
        <dbReference type="ChEBI" id="CHEBI:57540"/>
        <dbReference type="ChEBI" id="CHEBI:57945"/>
        <dbReference type="ChEBI" id="CHEBI:60039"/>
        <dbReference type="EC" id="1.5.1.2"/>
    </reaction>
</comment>
<keyword evidence="4" id="KW-0963">Cytoplasm</keyword>
<comment type="pathway">
    <text evidence="4">Amino-acid biosynthesis; L-proline biosynthesis; L-proline from L-glutamate 5-semialdehyde: step 1/1.</text>
</comment>
<protein>
    <recommendedName>
        <fullName evidence="4 5">Pyrroline-5-carboxylate reductase</fullName>
        <shortName evidence="4">P5C reductase</shortName>
        <shortName evidence="4">P5CR</shortName>
        <ecNumber evidence="4 5">1.5.1.2</ecNumber>
    </recommendedName>
    <alternativeName>
        <fullName evidence="4">PCA reductase</fullName>
    </alternativeName>
</protein>
<keyword evidence="3 4" id="KW-0560">Oxidoreductase</keyword>
<evidence type="ECO:0000259" key="6">
    <source>
        <dbReference type="Pfam" id="PF03807"/>
    </source>
</evidence>
<evidence type="ECO:0000259" key="7">
    <source>
        <dbReference type="Pfam" id="PF14748"/>
    </source>
</evidence>
<feature type="domain" description="Pyrroline-5-carboxylate reductase dimerisation" evidence="7">
    <location>
        <begin position="156"/>
        <end position="260"/>
    </location>
</feature>
<dbReference type="InterPro" id="IPR000304">
    <property type="entry name" value="Pyrroline-COOH_reductase"/>
</dbReference>
<comment type="function">
    <text evidence="4">Catalyzes the reduction of 1-pyrroline-5-carboxylate (PCA) to L-proline.</text>
</comment>
<comment type="caution">
    <text evidence="8">The sequence shown here is derived from an EMBL/GenBank/DDBJ whole genome shotgun (WGS) entry which is preliminary data.</text>
</comment>
<name>A0ABU8UZR0_9NEIS</name>
<dbReference type="GO" id="GO:0004735">
    <property type="term" value="F:pyrroline-5-carboxylate reductase activity"/>
    <property type="evidence" value="ECO:0007669"/>
    <property type="project" value="UniProtKB-EC"/>
</dbReference>
<accession>A0ABU8UZR0</accession>
<dbReference type="PIRSF" id="PIRSF000193">
    <property type="entry name" value="Pyrrol-5-carb_rd"/>
    <property type="match status" value="1"/>
</dbReference>
<dbReference type="SUPFAM" id="SSF48179">
    <property type="entry name" value="6-phosphogluconate dehydrogenase C-terminal domain-like"/>
    <property type="match status" value="1"/>
</dbReference>
<dbReference type="Gene3D" id="3.40.50.720">
    <property type="entry name" value="NAD(P)-binding Rossmann-like Domain"/>
    <property type="match status" value="1"/>
</dbReference>
<dbReference type="InterPro" id="IPR029036">
    <property type="entry name" value="P5CR_dimer"/>
</dbReference>
<keyword evidence="9" id="KW-1185">Reference proteome</keyword>
<dbReference type="SUPFAM" id="SSF51735">
    <property type="entry name" value="NAD(P)-binding Rossmann-fold domains"/>
    <property type="match status" value="1"/>
</dbReference>
<organism evidence="8 9">
    <name type="scientific">Chromobacterium amazonense</name>
    <dbReference type="NCBI Taxonomy" id="1382803"/>
    <lineage>
        <taxon>Bacteria</taxon>
        <taxon>Pseudomonadati</taxon>
        <taxon>Pseudomonadota</taxon>
        <taxon>Betaproteobacteria</taxon>
        <taxon>Neisseriales</taxon>
        <taxon>Chromobacteriaceae</taxon>
        <taxon>Chromobacterium</taxon>
    </lineage>
</organism>
<dbReference type="PANTHER" id="PTHR11645">
    <property type="entry name" value="PYRROLINE-5-CARBOXYLATE REDUCTASE"/>
    <property type="match status" value="1"/>
</dbReference>
<keyword evidence="2 4" id="KW-0521">NADP</keyword>
<dbReference type="InterPro" id="IPR028939">
    <property type="entry name" value="P5C_Rdtase_cat_N"/>
</dbReference>
<feature type="domain" description="Pyrroline-5-carboxylate reductase catalytic N-terminal" evidence="6">
    <location>
        <begin position="2"/>
        <end position="93"/>
    </location>
</feature>
<comment type="catalytic activity">
    <reaction evidence="4">
        <text>L-proline + NADP(+) = (S)-1-pyrroline-5-carboxylate + NADPH + 2 H(+)</text>
        <dbReference type="Rhea" id="RHEA:14109"/>
        <dbReference type="ChEBI" id="CHEBI:15378"/>
        <dbReference type="ChEBI" id="CHEBI:17388"/>
        <dbReference type="ChEBI" id="CHEBI:57783"/>
        <dbReference type="ChEBI" id="CHEBI:58349"/>
        <dbReference type="ChEBI" id="CHEBI:60039"/>
        <dbReference type="EC" id="1.5.1.2"/>
    </reaction>
</comment>
<evidence type="ECO:0000313" key="9">
    <source>
        <dbReference type="Proteomes" id="UP001224516"/>
    </source>
</evidence>
<dbReference type="RefSeq" id="WP_307913647.1">
    <property type="nucleotide sequence ID" value="NZ_JAVFJF020000010.1"/>
</dbReference>
<keyword evidence="4" id="KW-0028">Amino-acid biosynthesis</keyword>
<gene>
    <name evidence="4 8" type="primary">proC</name>
    <name evidence="8" type="ORF">QCL97_006640</name>
</gene>
<comment type="subcellular location">
    <subcellularLocation>
        <location evidence="4">Cytoplasm</location>
    </subcellularLocation>
</comment>
<dbReference type="NCBIfam" id="TIGR00112">
    <property type="entry name" value="proC"/>
    <property type="match status" value="1"/>
</dbReference>
<proteinExistence type="inferred from homology"/>
<reference evidence="8 9" key="1">
    <citation type="submission" date="2023-12" db="EMBL/GenBank/DDBJ databases">
        <title>Evaluation and characterization of a potential secondary metabolite violacein from indigenous Chromobacterium amazonense SAM215.</title>
        <authorList>
            <person name="Tarafdar M.R."/>
            <person name="Abedin S.M."/>
            <person name="Atiqua A."/>
            <person name="Saha A."/>
            <person name="Khan S.N."/>
        </authorList>
    </citation>
    <scope>NUCLEOTIDE SEQUENCE [LARGE SCALE GENOMIC DNA]</scope>
    <source>
        <strain evidence="8 9">SAM215</strain>
    </source>
</reference>
<dbReference type="PANTHER" id="PTHR11645:SF0">
    <property type="entry name" value="PYRROLINE-5-CARBOXYLATE REDUCTASE 3"/>
    <property type="match status" value="1"/>
</dbReference>
<evidence type="ECO:0000256" key="2">
    <source>
        <dbReference type="ARBA" id="ARBA00022857"/>
    </source>
</evidence>
<dbReference type="Pfam" id="PF03807">
    <property type="entry name" value="F420_oxidored"/>
    <property type="match status" value="1"/>
</dbReference>
<comment type="similarity">
    <text evidence="1 4">Belongs to the pyrroline-5-carboxylate reductase family.</text>
</comment>
<dbReference type="InterPro" id="IPR036291">
    <property type="entry name" value="NAD(P)-bd_dom_sf"/>
</dbReference>
<dbReference type="Proteomes" id="UP001224516">
    <property type="component" value="Unassembled WGS sequence"/>
</dbReference>
<dbReference type="Gene3D" id="1.10.3730.10">
    <property type="entry name" value="ProC C-terminal domain-like"/>
    <property type="match status" value="1"/>
</dbReference>
<evidence type="ECO:0000313" key="8">
    <source>
        <dbReference type="EMBL" id="MEJ8674398.1"/>
    </source>
</evidence>
<dbReference type="InterPro" id="IPR008927">
    <property type="entry name" value="6-PGluconate_DH-like_C_sf"/>
</dbReference>
<dbReference type="EMBL" id="JAVFJF020000010">
    <property type="protein sequence ID" value="MEJ8674398.1"/>
    <property type="molecule type" value="Genomic_DNA"/>
</dbReference>
<dbReference type="HAMAP" id="MF_01925">
    <property type="entry name" value="P5C_reductase"/>
    <property type="match status" value="1"/>
</dbReference>
<evidence type="ECO:0000256" key="1">
    <source>
        <dbReference type="ARBA" id="ARBA00005525"/>
    </source>
</evidence>
<dbReference type="Pfam" id="PF14748">
    <property type="entry name" value="P5CR_dimer"/>
    <property type="match status" value="1"/>
</dbReference>